<keyword evidence="3" id="KW-1185">Reference proteome</keyword>
<sequence length="163" mass="17830">MSTVFNRIELPLRPSILSGVVAALPWLAIAAFLIVVGYTRIPWFLGAVPAALCGSWIYFRRMGQLKGKTAVTSLLLEQGQLYAQLGSGERKPVSPSPASRLGRRLSLLKLRANDSTVRAYSAILIDGGTICHGNVPGNEYRRLRVWLRLGQHTLTTRTGATND</sequence>
<feature type="transmembrane region" description="Helical" evidence="1">
    <location>
        <begin position="12"/>
        <end position="35"/>
    </location>
</feature>
<evidence type="ECO:0000256" key="1">
    <source>
        <dbReference type="SAM" id="Phobius"/>
    </source>
</evidence>
<evidence type="ECO:0000313" key="3">
    <source>
        <dbReference type="Proteomes" id="UP001168640"/>
    </source>
</evidence>
<accession>A0ABT8W3Y4</accession>
<dbReference type="Proteomes" id="UP001168640">
    <property type="component" value="Unassembled WGS sequence"/>
</dbReference>
<comment type="caution">
    <text evidence="2">The sequence shown here is derived from an EMBL/GenBank/DDBJ whole genome shotgun (WGS) entry which is preliminary data.</text>
</comment>
<dbReference type="EMBL" id="JAUMIS010000002">
    <property type="protein sequence ID" value="MDO3722960.1"/>
    <property type="molecule type" value="Genomic_DNA"/>
</dbReference>
<evidence type="ECO:0000313" key="2">
    <source>
        <dbReference type="EMBL" id="MDO3722960.1"/>
    </source>
</evidence>
<keyword evidence="1" id="KW-0472">Membrane</keyword>
<evidence type="ECO:0008006" key="4">
    <source>
        <dbReference type="Google" id="ProtNLM"/>
    </source>
</evidence>
<name>A0ABT8W3Y4_9GAMM</name>
<reference evidence="2" key="1">
    <citation type="submission" date="2023-07" db="EMBL/GenBank/DDBJ databases">
        <title>Marinobacter sp. chi1 genome sequencing and assembly.</title>
        <authorList>
            <person name="Park S."/>
        </authorList>
    </citation>
    <scope>NUCLEOTIDE SEQUENCE</scope>
    <source>
        <strain evidence="2">Chi1</strain>
    </source>
</reference>
<proteinExistence type="predicted"/>
<keyword evidence="1" id="KW-1133">Transmembrane helix</keyword>
<organism evidence="2 3">
    <name type="scientific">Marinobacter suaedae</name>
    <dbReference type="NCBI Taxonomy" id="3057675"/>
    <lineage>
        <taxon>Bacteria</taxon>
        <taxon>Pseudomonadati</taxon>
        <taxon>Pseudomonadota</taxon>
        <taxon>Gammaproteobacteria</taxon>
        <taxon>Pseudomonadales</taxon>
        <taxon>Marinobacteraceae</taxon>
        <taxon>Marinobacter</taxon>
    </lineage>
</organism>
<gene>
    <name evidence="2" type="ORF">QVZ43_14640</name>
</gene>
<keyword evidence="1" id="KW-0812">Transmembrane</keyword>
<protein>
    <recommendedName>
        <fullName evidence="4">DUF2244 domain-containing protein</fullName>
    </recommendedName>
</protein>
<dbReference type="RefSeq" id="WP_302910532.1">
    <property type="nucleotide sequence ID" value="NZ_JAUMIS010000002.1"/>
</dbReference>
<feature type="transmembrane region" description="Helical" evidence="1">
    <location>
        <begin position="41"/>
        <end position="59"/>
    </location>
</feature>